<name>D8SG04_SELML</name>
<dbReference type="InParanoid" id="D8SG04"/>
<protein>
    <submittedName>
        <fullName evidence="1">Uncharacterized protein</fullName>
    </submittedName>
</protein>
<dbReference type="EMBL" id="GL377618">
    <property type="protein sequence ID" value="EFJ16596.1"/>
    <property type="molecule type" value="Genomic_DNA"/>
</dbReference>
<evidence type="ECO:0000313" key="2">
    <source>
        <dbReference type="Proteomes" id="UP000001514"/>
    </source>
</evidence>
<dbReference type="AlphaFoldDB" id="D8SG04"/>
<gene>
    <name evidence="1" type="ORF">SELMODRAFT_445132</name>
</gene>
<keyword evidence="2" id="KW-1185">Reference proteome</keyword>
<dbReference type="HOGENOM" id="CLU_2065556_0_0_1"/>
<proteinExistence type="predicted"/>
<organism evidence="2">
    <name type="scientific">Selaginella moellendorffii</name>
    <name type="common">Spikemoss</name>
    <dbReference type="NCBI Taxonomy" id="88036"/>
    <lineage>
        <taxon>Eukaryota</taxon>
        <taxon>Viridiplantae</taxon>
        <taxon>Streptophyta</taxon>
        <taxon>Embryophyta</taxon>
        <taxon>Tracheophyta</taxon>
        <taxon>Lycopodiopsida</taxon>
        <taxon>Selaginellales</taxon>
        <taxon>Selaginellaceae</taxon>
        <taxon>Selaginella</taxon>
    </lineage>
</organism>
<dbReference type="Proteomes" id="UP000001514">
    <property type="component" value="Unassembled WGS sequence"/>
</dbReference>
<reference evidence="1 2" key="1">
    <citation type="journal article" date="2011" name="Science">
        <title>The Selaginella genome identifies genetic changes associated with the evolution of vascular plants.</title>
        <authorList>
            <person name="Banks J.A."/>
            <person name="Nishiyama T."/>
            <person name="Hasebe M."/>
            <person name="Bowman J.L."/>
            <person name="Gribskov M."/>
            <person name="dePamphilis C."/>
            <person name="Albert V.A."/>
            <person name="Aono N."/>
            <person name="Aoyama T."/>
            <person name="Ambrose B.A."/>
            <person name="Ashton N.W."/>
            <person name="Axtell M.J."/>
            <person name="Barker E."/>
            <person name="Barker M.S."/>
            <person name="Bennetzen J.L."/>
            <person name="Bonawitz N.D."/>
            <person name="Chapple C."/>
            <person name="Cheng C."/>
            <person name="Correa L.G."/>
            <person name="Dacre M."/>
            <person name="DeBarry J."/>
            <person name="Dreyer I."/>
            <person name="Elias M."/>
            <person name="Engstrom E.M."/>
            <person name="Estelle M."/>
            <person name="Feng L."/>
            <person name="Finet C."/>
            <person name="Floyd S.K."/>
            <person name="Frommer W.B."/>
            <person name="Fujita T."/>
            <person name="Gramzow L."/>
            <person name="Gutensohn M."/>
            <person name="Harholt J."/>
            <person name="Hattori M."/>
            <person name="Heyl A."/>
            <person name="Hirai T."/>
            <person name="Hiwatashi Y."/>
            <person name="Ishikawa M."/>
            <person name="Iwata M."/>
            <person name="Karol K.G."/>
            <person name="Koehler B."/>
            <person name="Kolukisaoglu U."/>
            <person name="Kubo M."/>
            <person name="Kurata T."/>
            <person name="Lalonde S."/>
            <person name="Li K."/>
            <person name="Li Y."/>
            <person name="Litt A."/>
            <person name="Lyons E."/>
            <person name="Manning G."/>
            <person name="Maruyama T."/>
            <person name="Michael T.P."/>
            <person name="Mikami K."/>
            <person name="Miyazaki S."/>
            <person name="Morinaga S."/>
            <person name="Murata T."/>
            <person name="Mueller-Roeber B."/>
            <person name="Nelson D.R."/>
            <person name="Obara M."/>
            <person name="Oguri Y."/>
            <person name="Olmstead R.G."/>
            <person name="Onodera N."/>
            <person name="Petersen B.L."/>
            <person name="Pils B."/>
            <person name="Prigge M."/>
            <person name="Rensing S.A."/>
            <person name="Riano-Pachon D.M."/>
            <person name="Roberts A.W."/>
            <person name="Sato Y."/>
            <person name="Scheller H.V."/>
            <person name="Schulz B."/>
            <person name="Schulz C."/>
            <person name="Shakirov E.V."/>
            <person name="Shibagaki N."/>
            <person name="Shinohara N."/>
            <person name="Shippen D.E."/>
            <person name="Soerensen I."/>
            <person name="Sotooka R."/>
            <person name="Sugimoto N."/>
            <person name="Sugita M."/>
            <person name="Sumikawa N."/>
            <person name="Tanurdzic M."/>
            <person name="Theissen G."/>
            <person name="Ulvskov P."/>
            <person name="Wakazuki S."/>
            <person name="Weng J.K."/>
            <person name="Willats W.W."/>
            <person name="Wipf D."/>
            <person name="Wolf P.G."/>
            <person name="Yang L."/>
            <person name="Zimmer A.D."/>
            <person name="Zhu Q."/>
            <person name="Mitros T."/>
            <person name="Hellsten U."/>
            <person name="Loque D."/>
            <person name="Otillar R."/>
            <person name="Salamov A."/>
            <person name="Schmutz J."/>
            <person name="Shapiro H."/>
            <person name="Lindquist E."/>
            <person name="Lucas S."/>
            <person name="Rokhsar D."/>
            <person name="Grigoriev I.V."/>
        </authorList>
    </citation>
    <scope>NUCLEOTIDE SEQUENCE [LARGE SCALE GENOMIC DNA]</scope>
</reference>
<dbReference type="Gramene" id="EFJ16596">
    <property type="protein sequence ID" value="EFJ16596"/>
    <property type="gene ID" value="SELMODRAFT_445132"/>
</dbReference>
<dbReference type="KEGG" id="smo:SELMODRAFT_445132"/>
<evidence type="ECO:0000313" key="1">
    <source>
        <dbReference type="EMBL" id="EFJ16596.1"/>
    </source>
</evidence>
<sequence length="119" mass="13195">MALASDGTNVPALFELMLVDQGKHKVHSLSIAMWNEDTIDLKHEPAKATPSPAKAWKFVTCEDSLNVFVDGDCMEVFFFLSGLEIRAFPLGVSNYLNNDNLDIHVHDDLFSPATGTGRW</sequence>
<accession>D8SG04</accession>